<dbReference type="AlphaFoldDB" id="A0A4Z2IZB0"/>
<dbReference type="Proteomes" id="UP000314294">
    <property type="component" value="Unassembled WGS sequence"/>
</dbReference>
<sequence>MEMKSRRDTHTAWPLAAALASRAPARIRSNNSDRACADRTLILAAHFGDNNGVDRQRRGEEEKGEEEKGEEKGEERRRKEKRKERRGETDLSGPASPAQPSYLTAANRERLPSPISDHNSSQGMRKSGWSNLCGPRAHWPAFELTESWSYSYWAKLMISNI</sequence>
<feature type="compositionally biased region" description="Basic and acidic residues" evidence="1">
    <location>
        <begin position="52"/>
        <end position="77"/>
    </location>
</feature>
<keyword evidence="3" id="KW-1185">Reference proteome</keyword>
<accession>A0A4Z2IZB0</accession>
<evidence type="ECO:0000256" key="1">
    <source>
        <dbReference type="SAM" id="MobiDB-lite"/>
    </source>
</evidence>
<protein>
    <submittedName>
        <fullName evidence="2">Uncharacterized protein</fullName>
    </submittedName>
</protein>
<evidence type="ECO:0000313" key="2">
    <source>
        <dbReference type="EMBL" id="TNN82533.1"/>
    </source>
</evidence>
<name>A0A4Z2IZB0_9TELE</name>
<feature type="compositionally biased region" description="Polar residues" evidence="1">
    <location>
        <begin position="116"/>
        <end position="127"/>
    </location>
</feature>
<comment type="caution">
    <text evidence="2">The sequence shown here is derived from an EMBL/GenBank/DDBJ whole genome shotgun (WGS) entry which is preliminary data.</text>
</comment>
<feature type="region of interest" description="Disordered" evidence="1">
    <location>
        <begin position="43"/>
        <end position="127"/>
    </location>
</feature>
<evidence type="ECO:0000313" key="3">
    <source>
        <dbReference type="Proteomes" id="UP000314294"/>
    </source>
</evidence>
<reference evidence="2 3" key="1">
    <citation type="submission" date="2019-03" db="EMBL/GenBank/DDBJ databases">
        <title>First draft genome of Liparis tanakae, snailfish: a comprehensive survey of snailfish specific genes.</title>
        <authorList>
            <person name="Kim W."/>
            <person name="Song I."/>
            <person name="Jeong J.-H."/>
            <person name="Kim D."/>
            <person name="Kim S."/>
            <person name="Ryu S."/>
            <person name="Song J.Y."/>
            <person name="Lee S.K."/>
        </authorList>
    </citation>
    <scope>NUCLEOTIDE SEQUENCE [LARGE SCALE GENOMIC DNA]</scope>
    <source>
        <tissue evidence="2">Muscle</tissue>
    </source>
</reference>
<dbReference type="EMBL" id="SRLO01000038">
    <property type="protein sequence ID" value="TNN82533.1"/>
    <property type="molecule type" value="Genomic_DNA"/>
</dbReference>
<gene>
    <name evidence="2" type="ORF">EYF80_007051</name>
</gene>
<proteinExistence type="predicted"/>
<organism evidence="2 3">
    <name type="scientific">Liparis tanakae</name>
    <name type="common">Tanaka's snailfish</name>
    <dbReference type="NCBI Taxonomy" id="230148"/>
    <lineage>
        <taxon>Eukaryota</taxon>
        <taxon>Metazoa</taxon>
        <taxon>Chordata</taxon>
        <taxon>Craniata</taxon>
        <taxon>Vertebrata</taxon>
        <taxon>Euteleostomi</taxon>
        <taxon>Actinopterygii</taxon>
        <taxon>Neopterygii</taxon>
        <taxon>Teleostei</taxon>
        <taxon>Neoteleostei</taxon>
        <taxon>Acanthomorphata</taxon>
        <taxon>Eupercaria</taxon>
        <taxon>Perciformes</taxon>
        <taxon>Cottioidei</taxon>
        <taxon>Cottales</taxon>
        <taxon>Liparidae</taxon>
        <taxon>Liparis</taxon>
    </lineage>
</organism>